<keyword evidence="1" id="KW-0378">Hydrolase</keyword>
<dbReference type="SUPFAM" id="SSF53474">
    <property type="entry name" value="alpha/beta-Hydrolases"/>
    <property type="match status" value="1"/>
</dbReference>
<evidence type="ECO:0000259" key="2">
    <source>
        <dbReference type="Pfam" id="PF00561"/>
    </source>
</evidence>
<dbReference type="PANTHER" id="PTHR43798">
    <property type="entry name" value="MONOACYLGLYCEROL LIPASE"/>
    <property type="match status" value="1"/>
</dbReference>
<dbReference type="Pfam" id="PF00561">
    <property type="entry name" value="Abhydrolase_1"/>
    <property type="match status" value="1"/>
</dbReference>
<sequence length="262" mass="29503">MGFFVKVEKNVNIYVEDINPEGTKTILFIHGWPLNHNQYEYQYNVLPGVGFRCVGLDWRGYGESDRPYNGYGFDRLADDVRAVVDALQLKDFILVGHSTGGAISIRYMSRHQGYGVCKLVLIDAAAPDSVPKDIANMFITESLNDRPKMLSNVTDMFFFQYQTGPMIEWFSQLGLVAAGYSTAAIMATLRDESVRNDLSSIHVPTLIIHGTHDKIVPFSQGEKTHELIPNSQFVPFEFSGHGAFIEEKDKLNQLLIKFIGEQ</sequence>
<dbReference type="OrthoDB" id="9773293at2"/>
<comment type="caution">
    <text evidence="3">The sequence shown here is derived from an EMBL/GenBank/DDBJ whole genome shotgun (WGS) entry which is preliminary data.</text>
</comment>
<dbReference type="Gene3D" id="3.40.50.1820">
    <property type="entry name" value="alpha/beta hydrolase"/>
    <property type="match status" value="1"/>
</dbReference>
<dbReference type="PRINTS" id="PR00111">
    <property type="entry name" value="ABHYDROLASE"/>
</dbReference>
<dbReference type="InterPro" id="IPR000639">
    <property type="entry name" value="Epox_hydrolase-like"/>
</dbReference>
<dbReference type="GO" id="GO:0016787">
    <property type="term" value="F:hydrolase activity"/>
    <property type="evidence" value="ECO:0007669"/>
    <property type="project" value="UniProtKB-KW"/>
</dbReference>
<dbReference type="PANTHER" id="PTHR43798:SF31">
    <property type="entry name" value="AB HYDROLASE SUPERFAMILY PROTEIN YCLE"/>
    <property type="match status" value="1"/>
</dbReference>
<feature type="domain" description="AB hydrolase-1" evidence="2">
    <location>
        <begin position="25"/>
        <end position="247"/>
    </location>
</feature>
<evidence type="ECO:0000313" key="4">
    <source>
        <dbReference type="Proteomes" id="UP000256304"/>
    </source>
</evidence>
<dbReference type="AlphaFoldDB" id="A0A3D9S528"/>
<dbReference type="RefSeq" id="WP_116189868.1">
    <property type="nucleotide sequence ID" value="NZ_QTTN01000016.1"/>
</dbReference>
<organism evidence="3 4">
    <name type="scientific">Paenibacillus taihuensis</name>
    <dbReference type="NCBI Taxonomy" id="1156355"/>
    <lineage>
        <taxon>Bacteria</taxon>
        <taxon>Bacillati</taxon>
        <taxon>Bacillota</taxon>
        <taxon>Bacilli</taxon>
        <taxon>Bacillales</taxon>
        <taxon>Paenibacillaceae</taxon>
        <taxon>Paenibacillus</taxon>
    </lineage>
</organism>
<evidence type="ECO:0000313" key="3">
    <source>
        <dbReference type="EMBL" id="REE83955.1"/>
    </source>
</evidence>
<dbReference type="EMBL" id="QTTN01000016">
    <property type="protein sequence ID" value="REE83955.1"/>
    <property type="molecule type" value="Genomic_DNA"/>
</dbReference>
<dbReference type="InterPro" id="IPR000073">
    <property type="entry name" value="AB_hydrolase_1"/>
</dbReference>
<dbReference type="PRINTS" id="PR00412">
    <property type="entry name" value="EPOXHYDRLASE"/>
</dbReference>
<dbReference type="Proteomes" id="UP000256304">
    <property type="component" value="Unassembled WGS sequence"/>
</dbReference>
<reference evidence="3 4" key="1">
    <citation type="submission" date="2018-08" db="EMBL/GenBank/DDBJ databases">
        <title>Genomic Encyclopedia of Type Strains, Phase III (KMG-III): the genomes of soil and plant-associated and newly described type strains.</title>
        <authorList>
            <person name="Whitman W."/>
        </authorList>
    </citation>
    <scope>NUCLEOTIDE SEQUENCE [LARGE SCALE GENOMIC DNA]</scope>
    <source>
        <strain evidence="3 4">CGMCC 1.10966</strain>
    </source>
</reference>
<evidence type="ECO:0000256" key="1">
    <source>
        <dbReference type="ARBA" id="ARBA00022801"/>
    </source>
</evidence>
<name>A0A3D9S528_9BACL</name>
<protein>
    <submittedName>
        <fullName evidence="3">Pimeloyl-ACP methyl ester carboxylesterase</fullName>
    </submittedName>
</protein>
<dbReference type="GO" id="GO:0016020">
    <property type="term" value="C:membrane"/>
    <property type="evidence" value="ECO:0007669"/>
    <property type="project" value="TreeGrafter"/>
</dbReference>
<proteinExistence type="predicted"/>
<keyword evidence="4" id="KW-1185">Reference proteome</keyword>
<gene>
    <name evidence="3" type="ORF">A8990_116134</name>
</gene>
<dbReference type="InterPro" id="IPR050266">
    <property type="entry name" value="AB_hydrolase_sf"/>
</dbReference>
<dbReference type="InterPro" id="IPR029058">
    <property type="entry name" value="AB_hydrolase_fold"/>
</dbReference>
<accession>A0A3D9S528</accession>